<reference evidence="2" key="1">
    <citation type="submission" date="2016-12" db="EMBL/GenBank/DDBJ databases">
        <title>Draft Genome Sequences od Carboxydothermus pertinax and islandicus, Hydrogenogenic Carboxydotrophic Bacteria.</title>
        <authorList>
            <person name="Fukuyama Y."/>
            <person name="Ohmae K."/>
            <person name="Yoneda Y."/>
            <person name="Yoshida T."/>
            <person name="Sako Y."/>
        </authorList>
    </citation>
    <scope>NUCLEOTIDE SEQUENCE [LARGE SCALE GENOMIC DNA]</scope>
    <source>
        <strain evidence="2">Ug1</strain>
    </source>
</reference>
<dbReference type="STRING" id="870242.cpu_05600"/>
<dbReference type="InterPro" id="IPR022476">
    <property type="entry name" value="Spore_YabP/YqfC"/>
</dbReference>
<keyword evidence="2" id="KW-1185">Reference proteome</keyword>
<name>A0A1L8CSY9_9THEO</name>
<proteinExistence type="predicted"/>
<organism evidence="1 2">
    <name type="scientific">Carboxydothermus pertinax</name>
    <dbReference type="NCBI Taxonomy" id="870242"/>
    <lineage>
        <taxon>Bacteria</taxon>
        <taxon>Bacillati</taxon>
        <taxon>Bacillota</taxon>
        <taxon>Clostridia</taxon>
        <taxon>Thermoanaerobacterales</taxon>
        <taxon>Thermoanaerobacteraceae</taxon>
        <taxon>Carboxydothermus</taxon>
    </lineage>
</organism>
<dbReference type="EMBL" id="BDJK01000008">
    <property type="protein sequence ID" value="GAV22050.1"/>
    <property type="molecule type" value="Genomic_DNA"/>
</dbReference>
<dbReference type="NCBIfam" id="TIGR02856">
    <property type="entry name" value="spore_yqfC"/>
    <property type="match status" value="1"/>
</dbReference>
<evidence type="ECO:0000313" key="2">
    <source>
        <dbReference type="Proteomes" id="UP000187485"/>
    </source>
</evidence>
<dbReference type="RefSeq" id="WP_075858492.1">
    <property type="nucleotide sequence ID" value="NZ_BDJK01000008.1"/>
</dbReference>
<dbReference type="OrthoDB" id="2989236at2"/>
<protein>
    <submittedName>
        <fullName evidence="1">Sporulation protein YqfC</fullName>
    </submittedName>
</protein>
<dbReference type="AlphaFoldDB" id="A0A1L8CSY9"/>
<sequence length="83" mass="9408">MPKKWTISPGEIFADLPRVVFLGSEMVIVEGHKGILAYSPEVIKISRLKEKIILKGKNLEIFLITPDELQITGQIERVCFERG</sequence>
<gene>
    <name evidence="1" type="ORF">cpu_05600</name>
</gene>
<dbReference type="InterPro" id="IPR022477">
    <property type="entry name" value="Spore_YqfC"/>
</dbReference>
<dbReference type="Proteomes" id="UP000187485">
    <property type="component" value="Unassembled WGS sequence"/>
</dbReference>
<accession>A0A1L8CSY9</accession>
<comment type="caution">
    <text evidence="1">The sequence shown here is derived from an EMBL/GenBank/DDBJ whole genome shotgun (WGS) entry which is preliminary data.</text>
</comment>
<evidence type="ECO:0000313" key="1">
    <source>
        <dbReference type="EMBL" id="GAV22050.1"/>
    </source>
</evidence>
<dbReference type="Pfam" id="PF07873">
    <property type="entry name" value="YabP"/>
    <property type="match status" value="1"/>
</dbReference>